<comment type="caution">
    <text evidence="1">The sequence shown here is derived from an EMBL/GenBank/DDBJ whole genome shotgun (WGS) entry which is preliminary data.</text>
</comment>
<dbReference type="Proteomes" id="UP001162318">
    <property type="component" value="Unassembled WGS sequence"/>
</dbReference>
<name>A0AA42WV78_SPHYA</name>
<evidence type="ECO:0000313" key="1">
    <source>
        <dbReference type="EMBL" id="MDH2131268.1"/>
    </source>
</evidence>
<dbReference type="AlphaFoldDB" id="A0AA42WV78"/>
<proteinExistence type="predicted"/>
<dbReference type="RefSeq" id="WP_279728996.1">
    <property type="nucleotide sequence ID" value="NZ_JAOCKX010000010.1"/>
</dbReference>
<reference evidence="1" key="1">
    <citation type="submission" date="2022-09" db="EMBL/GenBank/DDBJ databases">
        <title>Intensive care unit water sources are persistently colonized with multi-drug resistant bacteria and are the site of extensive horizontal gene transfer of antibiotic resistance genes.</title>
        <authorList>
            <person name="Diorio-Toth L."/>
        </authorList>
    </citation>
    <scope>NUCLEOTIDE SEQUENCE</scope>
    <source>
        <strain evidence="1">GD03659</strain>
    </source>
</reference>
<gene>
    <name evidence="1" type="ORF">N5J77_09055</name>
</gene>
<protein>
    <submittedName>
        <fullName evidence="1">Uncharacterized protein</fullName>
    </submittedName>
</protein>
<evidence type="ECO:0000313" key="2">
    <source>
        <dbReference type="Proteomes" id="UP001162318"/>
    </source>
</evidence>
<organism evidence="1 2">
    <name type="scientific">Sphingobium yanoikuyae</name>
    <name type="common">Sphingomonas yanoikuyae</name>
    <dbReference type="NCBI Taxonomy" id="13690"/>
    <lineage>
        <taxon>Bacteria</taxon>
        <taxon>Pseudomonadati</taxon>
        <taxon>Pseudomonadota</taxon>
        <taxon>Alphaproteobacteria</taxon>
        <taxon>Sphingomonadales</taxon>
        <taxon>Sphingomonadaceae</taxon>
        <taxon>Sphingobium</taxon>
    </lineage>
</organism>
<sequence>MNREWHGGVRHFRLTWNFMHEQQHALMREISAAEALLPSLLRGFENGCAVGVMNLISDMQLG</sequence>
<dbReference type="EMBL" id="JAOCKX010000010">
    <property type="protein sequence ID" value="MDH2131268.1"/>
    <property type="molecule type" value="Genomic_DNA"/>
</dbReference>
<accession>A0AA42WV78</accession>